<dbReference type="InParanoid" id="A0A066WAD3"/>
<dbReference type="Gene3D" id="4.10.1000.10">
    <property type="entry name" value="Zinc finger, CCCH-type"/>
    <property type="match status" value="1"/>
</dbReference>
<accession>A0A066WAD3</accession>
<evidence type="ECO:0000313" key="3">
    <source>
        <dbReference type="EMBL" id="KDN47735.1"/>
    </source>
</evidence>
<dbReference type="STRING" id="1037660.A0A066WAD3"/>
<sequence>MRILPSAHQLACSLCSCKSASRAFSSIFRESKQLQSGKHTGQAAQDRAAWTFNTWSNESVQGSSSPGFAGIKIPIRPEDRVHLQQRSCDQTSKNNRKYREILLAHNTTSNFGNENQHQQTVTAARPPLLDPVSNALQQTAFAYSSPTVYDPHEDYEIPSEASLLVKSSSKSTTLSPRAHAAIVIDGDNLWFRRDLLSAGFAGGRQAALAATKHVQENFPEDVTKGSIVDVRGYVICNLTDLERTLSEQGGVPIEVFRRFIRGWQNGGGAWFRFVDAGQGSQVADSNVRAHLVDSVLDQDCMHVFLGGLEDLGYANELAGLRKLGMLNKVSLLQLPEYLLKSKVYEEYAERVQRWPDVLASQTEYDWPEGGNIRASDKLRKPCIEHHLLGQCSRGSRCKSSHAELPQSELDRLRKVAKRQPCPWIARGEVCDYGADCPYGH</sequence>
<protein>
    <recommendedName>
        <fullName evidence="2">C3H1-type domain-containing protein</fullName>
    </recommendedName>
</protein>
<evidence type="ECO:0000259" key="2">
    <source>
        <dbReference type="PROSITE" id="PS50103"/>
    </source>
</evidence>
<dbReference type="EMBL" id="JMSN01000028">
    <property type="protein sequence ID" value="KDN47735.1"/>
    <property type="molecule type" value="Genomic_DNA"/>
</dbReference>
<dbReference type="AlphaFoldDB" id="A0A066WAD3"/>
<keyword evidence="1" id="KW-0863">Zinc-finger</keyword>
<dbReference type="OrthoDB" id="2270193at2759"/>
<feature type="zinc finger region" description="C3H1-type" evidence="1">
    <location>
        <begin position="416"/>
        <end position="440"/>
    </location>
</feature>
<dbReference type="GO" id="GO:0008270">
    <property type="term" value="F:zinc ion binding"/>
    <property type="evidence" value="ECO:0007669"/>
    <property type="project" value="UniProtKB-KW"/>
</dbReference>
<comment type="caution">
    <text evidence="3">The sequence shown here is derived from an EMBL/GenBank/DDBJ whole genome shotgun (WGS) entry which is preliminary data.</text>
</comment>
<organism evidence="3 4">
    <name type="scientific">Tilletiaria anomala (strain ATCC 24038 / CBS 436.72 / UBC 951)</name>
    <dbReference type="NCBI Taxonomy" id="1037660"/>
    <lineage>
        <taxon>Eukaryota</taxon>
        <taxon>Fungi</taxon>
        <taxon>Dikarya</taxon>
        <taxon>Basidiomycota</taxon>
        <taxon>Ustilaginomycotina</taxon>
        <taxon>Exobasidiomycetes</taxon>
        <taxon>Georgefischeriales</taxon>
        <taxon>Tilletiariaceae</taxon>
        <taxon>Tilletiaria</taxon>
    </lineage>
</organism>
<dbReference type="Proteomes" id="UP000027361">
    <property type="component" value="Unassembled WGS sequence"/>
</dbReference>
<dbReference type="HOGENOM" id="CLU_622848_0_0_1"/>
<evidence type="ECO:0000256" key="1">
    <source>
        <dbReference type="PROSITE-ProRule" id="PRU00723"/>
    </source>
</evidence>
<feature type="domain" description="C3H1-type" evidence="2">
    <location>
        <begin position="416"/>
        <end position="440"/>
    </location>
</feature>
<reference evidence="3 4" key="1">
    <citation type="submission" date="2014-05" db="EMBL/GenBank/DDBJ databases">
        <title>Draft genome sequence of a rare smut relative, Tilletiaria anomala UBC 951.</title>
        <authorList>
            <consortium name="DOE Joint Genome Institute"/>
            <person name="Toome M."/>
            <person name="Kuo A."/>
            <person name="Henrissat B."/>
            <person name="Lipzen A."/>
            <person name="Tritt A."/>
            <person name="Yoshinaga Y."/>
            <person name="Zane M."/>
            <person name="Barry K."/>
            <person name="Grigoriev I.V."/>
            <person name="Spatafora J.W."/>
            <person name="Aimea M.C."/>
        </authorList>
    </citation>
    <scope>NUCLEOTIDE SEQUENCE [LARGE SCALE GENOMIC DNA]</scope>
    <source>
        <strain evidence="3 4">UBC 951</strain>
    </source>
</reference>
<keyword evidence="1" id="KW-0862">Zinc</keyword>
<dbReference type="GeneID" id="25267185"/>
<keyword evidence="4" id="KW-1185">Reference proteome</keyword>
<evidence type="ECO:0000313" key="4">
    <source>
        <dbReference type="Proteomes" id="UP000027361"/>
    </source>
</evidence>
<proteinExistence type="predicted"/>
<feature type="domain" description="C3H1-type" evidence="2">
    <location>
        <begin position="376"/>
        <end position="404"/>
    </location>
</feature>
<dbReference type="Pfam" id="PF25540">
    <property type="entry name" value="DUF7923"/>
    <property type="match status" value="1"/>
</dbReference>
<feature type="zinc finger region" description="C3H1-type" evidence="1">
    <location>
        <begin position="376"/>
        <end position="404"/>
    </location>
</feature>
<dbReference type="OMA" id="HEYCCIR"/>
<dbReference type="InterPro" id="IPR057683">
    <property type="entry name" value="DUF7923"/>
</dbReference>
<dbReference type="PANTHER" id="PTHR37543">
    <property type="entry name" value="CCCH ZINC FINGER DNA BINDING PROTEIN (AFU_ORTHOLOGUE AFUA_5G12760)"/>
    <property type="match status" value="1"/>
</dbReference>
<dbReference type="InterPro" id="IPR000571">
    <property type="entry name" value="Znf_CCCH"/>
</dbReference>
<keyword evidence="1" id="KW-0479">Metal-binding</keyword>
<gene>
    <name evidence="3" type="ORF">K437DRAFT_294022</name>
</gene>
<dbReference type="PROSITE" id="PS51257">
    <property type="entry name" value="PROKAR_LIPOPROTEIN"/>
    <property type="match status" value="1"/>
</dbReference>
<dbReference type="RefSeq" id="XP_013243927.1">
    <property type="nucleotide sequence ID" value="XM_013388473.1"/>
</dbReference>
<dbReference type="PROSITE" id="PS50103">
    <property type="entry name" value="ZF_C3H1"/>
    <property type="match status" value="2"/>
</dbReference>
<name>A0A066WAD3_TILAU</name>
<dbReference type="PANTHER" id="PTHR37543:SF1">
    <property type="entry name" value="CCCH ZINC FINGER DNA BINDING PROTEIN (AFU_ORTHOLOGUE AFUA_5G12760)"/>
    <property type="match status" value="1"/>
</dbReference>